<feature type="region of interest" description="Disordered" evidence="1">
    <location>
        <begin position="165"/>
        <end position="188"/>
    </location>
</feature>
<organism evidence="2 3">
    <name type="scientific">Gordonia terrae</name>
    <dbReference type="NCBI Taxonomy" id="2055"/>
    <lineage>
        <taxon>Bacteria</taxon>
        <taxon>Bacillati</taxon>
        <taxon>Actinomycetota</taxon>
        <taxon>Actinomycetes</taxon>
        <taxon>Mycobacteriales</taxon>
        <taxon>Gordoniaceae</taxon>
        <taxon>Gordonia</taxon>
    </lineage>
</organism>
<evidence type="ECO:0000313" key="2">
    <source>
        <dbReference type="EMBL" id="PKZ62969.1"/>
    </source>
</evidence>
<dbReference type="EMBL" id="PKJC01000036">
    <property type="protein sequence ID" value="PKZ62969.1"/>
    <property type="molecule type" value="Genomic_DNA"/>
</dbReference>
<evidence type="ECO:0000313" key="3">
    <source>
        <dbReference type="Proteomes" id="UP000234662"/>
    </source>
</evidence>
<reference evidence="2 3" key="1">
    <citation type="submission" date="2017-12" db="EMBL/GenBank/DDBJ databases">
        <title>Phylogenetic diversity of female urinary microbiome.</title>
        <authorList>
            <person name="Thomas-White K."/>
            <person name="Wolfe A.J."/>
        </authorList>
    </citation>
    <scope>NUCLEOTIDE SEQUENCE [LARGE SCALE GENOMIC DNA]</scope>
    <source>
        <strain evidence="2 3">UMB0777</strain>
    </source>
</reference>
<dbReference type="Proteomes" id="UP000234662">
    <property type="component" value="Unassembled WGS sequence"/>
</dbReference>
<gene>
    <name evidence="2" type="ORF">CYJ73_24130</name>
</gene>
<accession>A0A2I1R1H2</accession>
<dbReference type="AlphaFoldDB" id="A0A2I1R1H2"/>
<evidence type="ECO:0000256" key="1">
    <source>
        <dbReference type="SAM" id="MobiDB-lite"/>
    </source>
</evidence>
<sequence length="466" mass="49635">MSTERSTFDELGRQSDVPSLGLPREQLLTYAMFARTAAGALRSARERHGRAAWNDADEAARIHLAADAAAIDELTPTQAQEWNQRVAEGNVGIDRVGDSGMVMAYAGLGDGTEVVQATLGDRTVTVAAGSPATAAHIREWLAANPSHDALSDLRQTARDIAADRTEDAPAAAADDHAGQQQPEEDRAAISIDELTAPTLRERLGDRVPQSVFDDARWATAERQFRDLVREGVDPALLADAAGGLTFDHKVRSPAGLVAWQLRKAAQGHTAPTDEDQARREAATEWLAAAEDTPTDRARASRLVGQIDTEFDRALAEKYPGILTPAADSEDRWHDHAARAATHTDLADTHDDTAVREEEAVAHAAQRVTDAELAVVGGPVADERVDPVVERGDADTHDAIAADERDLAADAEGDRAEQAASKKAAAAPLTRGAVATAANRSRGRASTPRAASAARTNTQTRTRGRTQ</sequence>
<protein>
    <submittedName>
        <fullName evidence="2">Uncharacterized protein</fullName>
    </submittedName>
</protein>
<proteinExistence type="predicted"/>
<feature type="compositionally biased region" description="Low complexity" evidence="1">
    <location>
        <begin position="443"/>
        <end position="460"/>
    </location>
</feature>
<name>A0A2I1R1H2_9ACTN</name>
<feature type="region of interest" description="Disordered" evidence="1">
    <location>
        <begin position="408"/>
        <end position="466"/>
    </location>
</feature>
<feature type="compositionally biased region" description="Basic and acidic residues" evidence="1">
    <location>
        <begin position="165"/>
        <end position="187"/>
    </location>
</feature>
<comment type="caution">
    <text evidence="2">The sequence shown here is derived from an EMBL/GenBank/DDBJ whole genome shotgun (WGS) entry which is preliminary data.</text>
</comment>
<dbReference type="RefSeq" id="WP_101822842.1">
    <property type="nucleotide sequence ID" value="NZ_PKJC01000036.1"/>
</dbReference>